<organism evidence="2">
    <name type="scientific">Oryza nivara</name>
    <name type="common">Indian wild rice</name>
    <name type="synonym">Oryza sativa f. spontanea</name>
    <dbReference type="NCBI Taxonomy" id="4536"/>
    <lineage>
        <taxon>Eukaryota</taxon>
        <taxon>Viridiplantae</taxon>
        <taxon>Streptophyta</taxon>
        <taxon>Embryophyta</taxon>
        <taxon>Tracheophyta</taxon>
        <taxon>Spermatophyta</taxon>
        <taxon>Magnoliopsida</taxon>
        <taxon>Liliopsida</taxon>
        <taxon>Poales</taxon>
        <taxon>Poaceae</taxon>
        <taxon>BOP clade</taxon>
        <taxon>Oryzoideae</taxon>
        <taxon>Oryzeae</taxon>
        <taxon>Oryzinae</taxon>
        <taxon>Oryza</taxon>
    </lineage>
</organism>
<dbReference type="Gramene" id="ONIVA05G08930.1">
    <property type="protein sequence ID" value="ONIVA05G08930.1"/>
    <property type="gene ID" value="ONIVA05G08930"/>
</dbReference>
<reference evidence="2" key="1">
    <citation type="submission" date="2015-04" db="UniProtKB">
        <authorList>
            <consortium name="EnsemblPlants"/>
        </authorList>
    </citation>
    <scope>IDENTIFICATION</scope>
    <source>
        <strain evidence="2">SL10</strain>
    </source>
</reference>
<accession>A0A0E0HBE9</accession>
<dbReference type="Proteomes" id="UP000006591">
    <property type="component" value="Chromosome 5"/>
</dbReference>
<dbReference type="AlphaFoldDB" id="A0A0E0HBE9"/>
<name>A0A0E0HBE9_ORYNI</name>
<dbReference type="HOGENOM" id="CLU_1858476_0_0_1"/>
<feature type="compositionally biased region" description="Basic and acidic residues" evidence="1">
    <location>
        <begin position="146"/>
        <end position="155"/>
    </location>
</feature>
<dbReference type="EnsemblPlants" id="ONIVA05G08930.1">
    <property type="protein sequence ID" value="ONIVA05G08930.1"/>
    <property type="gene ID" value="ONIVA05G08930"/>
</dbReference>
<evidence type="ECO:0000313" key="2">
    <source>
        <dbReference type="EnsemblPlants" id="ONIVA05G08930.1"/>
    </source>
</evidence>
<keyword evidence="3" id="KW-1185">Reference proteome</keyword>
<evidence type="ECO:0000256" key="1">
    <source>
        <dbReference type="SAM" id="MobiDB-lite"/>
    </source>
</evidence>
<sequence>MARVPLPVDDRAHHLAPPRGLAATAPHHPPERLAERRLASGVERQHLLDQVGAGSVTASGRSSCMGGAWHRYKNTARGVGIKSRSEQESVMVDAGFSGELKVVWTKLTARPQSRRSSASWSIGAMRLRNRNGNIDAAAASSGGAVNERERRGRAP</sequence>
<protein>
    <submittedName>
        <fullName evidence="2">Uncharacterized protein</fullName>
    </submittedName>
</protein>
<evidence type="ECO:0000313" key="3">
    <source>
        <dbReference type="Proteomes" id="UP000006591"/>
    </source>
</evidence>
<reference evidence="2" key="2">
    <citation type="submission" date="2018-04" db="EMBL/GenBank/DDBJ databases">
        <title>OnivRS2 (Oryza nivara Reference Sequence Version 2).</title>
        <authorList>
            <person name="Zhang J."/>
            <person name="Kudrna D."/>
            <person name="Lee S."/>
            <person name="Talag J."/>
            <person name="Rajasekar S."/>
            <person name="Welchert J."/>
            <person name="Hsing Y.-I."/>
            <person name="Wing R.A."/>
        </authorList>
    </citation>
    <scope>NUCLEOTIDE SEQUENCE [LARGE SCALE GENOMIC DNA]</scope>
    <source>
        <strain evidence="2">SL10</strain>
    </source>
</reference>
<feature type="region of interest" description="Disordered" evidence="1">
    <location>
        <begin position="1"/>
        <end position="29"/>
    </location>
</feature>
<feature type="region of interest" description="Disordered" evidence="1">
    <location>
        <begin position="132"/>
        <end position="155"/>
    </location>
</feature>
<proteinExistence type="predicted"/>